<feature type="domain" description="Sulfatase N-terminal" evidence="8">
    <location>
        <begin position="327"/>
        <end position="597"/>
    </location>
</feature>
<evidence type="ECO:0000313" key="10">
    <source>
        <dbReference type="Proteomes" id="UP000298213"/>
    </source>
</evidence>
<sequence>MPHPARAPAEMFIFGPAAPRPRSRRPDAGAPSCYTGASDRGTRLLQVAEDRRGADHFETAWRLAAAGWIGCALLQLLLYLRPSPYGGPFLLQWKTFIIRPLVYELLAVWLLAGPFLLLWLLLRDRPLRSPWWRAGDWLLVALLSANLLITAFDHELYRFLGLRLGPNFLAVYADPSTLADGLFLNILVRDRGGPLLSPLICVAAPLLYLLWAIRLVRRRLPRRRRPLGFGAAILVLPLATGAIGYSLAHAKFRLSRLEPALFAAIRDFSWRYQDDRLPGDPQALARAWQSEWFAGSEDRGWRFVDPEHPFLRVPERPSVPAAADKWNVIIIQLEAVRGVDTGHLRPDRAPSATPYLDWLAARPETASWSRGLSFGPPSINGRFATQCSITPSSRRFITSQTRATFYCLPDALRRQGYRAEMFSAGDIDMDNSTVWVQRMYDQLWRYPALGQRDREIFREAAARIRRLGRDGPFLATLISASNHHPFRSLEPRLDLNRGDRADQRILNTTRYTDDVVRELIEGLRREPWFGRTLFVINSDHGYNLGEHGGQVGAYSLYHESTWIPFLIVGNHPRLPKGRHDRLASLLDVAPTIADLIGLREANPWQGHSLLSAAAQRRLLFAFRDTAAAEIPGWSAVSDPQDGRPRLYAGSDWLERRDLAARQGGLARTLLEEADRRRRFNDYIIRHGKVWPAARR</sequence>
<organism evidence="9 10">
    <name type="scientific">Sphingomonas parva</name>
    <dbReference type="NCBI Taxonomy" id="2555898"/>
    <lineage>
        <taxon>Bacteria</taxon>
        <taxon>Pseudomonadati</taxon>
        <taxon>Pseudomonadota</taxon>
        <taxon>Alphaproteobacteria</taxon>
        <taxon>Sphingomonadales</taxon>
        <taxon>Sphingomonadaceae</taxon>
        <taxon>Sphingomonas</taxon>
    </lineage>
</organism>
<gene>
    <name evidence="9" type="ORF">E2493_09340</name>
</gene>
<dbReference type="Pfam" id="PF00884">
    <property type="entry name" value="Sulfatase"/>
    <property type="match status" value="1"/>
</dbReference>
<dbReference type="OrthoDB" id="9795675at2"/>
<feature type="transmembrane region" description="Helical" evidence="7">
    <location>
        <begin position="101"/>
        <end position="122"/>
    </location>
</feature>
<feature type="region of interest" description="Disordered" evidence="6">
    <location>
        <begin position="16"/>
        <end position="36"/>
    </location>
</feature>
<evidence type="ECO:0000256" key="2">
    <source>
        <dbReference type="ARBA" id="ARBA00022475"/>
    </source>
</evidence>
<comment type="caution">
    <text evidence="9">The sequence shown here is derived from an EMBL/GenBank/DDBJ whole genome shotgun (WGS) entry which is preliminary data.</text>
</comment>
<feature type="transmembrane region" description="Helical" evidence="7">
    <location>
        <begin position="195"/>
        <end position="215"/>
    </location>
</feature>
<dbReference type="EMBL" id="SPDV01000014">
    <property type="protein sequence ID" value="TFI58613.1"/>
    <property type="molecule type" value="Genomic_DNA"/>
</dbReference>
<dbReference type="PANTHER" id="PTHR47371:SF3">
    <property type="entry name" value="PHOSPHOGLYCEROL TRANSFERASE I"/>
    <property type="match status" value="1"/>
</dbReference>
<accession>A0A4Y8ZRH5</accession>
<dbReference type="SUPFAM" id="SSF53649">
    <property type="entry name" value="Alkaline phosphatase-like"/>
    <property type="match status" value="1"/>
</dbReference>
<dbReference type="PANTHER" id="PTHR47371">
    <property type="entry name" value="LIPOTEICHOIC ACID SYNTHASE"/>
    <property type="match status" value="1"/>
</dbReference>
<name>A0A4Y8ZRH5_9SPHN</name>
<dbReference type="InterPro" id="IPR017850">
    <property type="entry name" value="Alkaline_phosphatase_core_sf"/>
</dbReference>
<proteinExistence type="predicted"/>
<evidence type="ECO:0000256" key="5">
    <source>
        <dbReference type="ARBA" id="ARBA00023136"/>
    </source>
</evidence>
<dbReference type="InterPro" id="IPR000917">
    <property type="entry name" value="Sulfatase_N"/>
</dbReference>
<dbReference type="AlphaFoldDB" id="A0A4Y8ZRH5"/>
<comment type="subcellular location">
    <subcellularLocation>
        <location evidence="1">Cell membrane</location>
        <topology evidence="1">Multi-pass membrane protein</topology>
    </subcellularLocation>
</comment>
<keyword evidence="5 7" id="KW-0472">Membrane</keyword>
<evidence type="ECO:0000313" key="9">
    <source>
        <dbReference type="EMBL" id="TFI58613.1"/>
    </source>
</evidence>
<evidence type="ECO:0000256" key="1">
    <source>
        <dbReference type="ARBA" id="ARBA00004651"/>
    </source>
</evidence>
<evidence type="ECO:0000256" key="4">
    <source>
        <dbReference type="ARBA" id="ARBA00022989"/>
    </source>
</evidence>
<feature type="transmembrane region" description="Helical" evidence="7">
    <location>
        <begin position="227"/>
        <end position="248"/>
    </location>
</feature>
<feature type="transmembrane region" description="Helical" evidence="7">
    <location>
        <begin position="60"/>
        <end position="81"/>
    </location>
</feature>
<dbReference type="CDD" id="cd16015">
    <property type="entry name" value="LTA_synthase"/>
    <property type="match status" value="1"/>
</dbReference>
<evidence type="ECO:0000256" key="6">
    <source>
        <dbReference type="SAM" id="MobiDB-lite"/>
    </source>
</evidence>
<keyword evidence="3 7" id="KW-0812">Transmembrane</keyword>
<evidence type="ECO:0000256" key="3">
    <source>
        <dbReference type="ARBA" id="ARBA00022692"/>
    </source>
</evidence>
<dbReference type="GO" id="GO:0005886">
    <property type="term" value="C:plasma membrane"/>
    <property type="evidence" value="ECO:0007669"/>
    <property type="project" value="UniProtKB-SubCell"/>
</dbReference>
<dbReference type="InterPro" id="IPR050448">
    <property type="entry name" value="OpgB/LTA_synthase_biosynth"/>
</dbReference>
<evidence type="ECO:0000256" key="7">
    <source>
        <dbReference type="SAM" id="Phobius"/>
    </source>
</evidence>
<keyword evidence="4 7" id="KW-1133">Transmembrane helix</keyword>
<keyword evidence="10" id="KW-1185">Reference proteome</keyword>
<evidence type="ECO:0000259" key="8">
    <source>
        <dbReference type="Pfam" id="PF00884"/>
    </source>
</evidence>
<keyword evidence="2" id="KW-1003">Cell membrane</keyword>
<feature type="transmembrane region" description="Helical" evidence="7">
    <location>
        <begin position="134"/>
        <end position="152"/>
    </location>
</feature>
<reference evidence="9 10" key="1">
    <citation type="submission" date="2019-03" db="EMBL/GenBank/DDBJ databases">
        <title>Genome sequence of Sphingomonas sp. 17J27-24.</title>
        <authorList>
            <person name="Kim M."/>
            <person name="Maeng S."/>
            <person name="Sathiyaraj S."/>
        </authorList>
    </citation>
    <scope>NUCLEOTIDE SEQUENCE [LARGE SCALE GENOMIC DNA]</scope>
    <source>
        <strain evidence="9 10">17J27-24</strain>
    </source>
</reference>
<dbReference type="Gene3D" id="3.40.720.10">
    <property type="entry name" value="Alkaline Phosphatase, subunit A"/>
    <property type="match status" value="1"/>
</dbReference>
<dbReference type="Proteomes" id="UP000298213">
    <property type="component" value="Unassembled WGS sequence"/>
</dbReference>
<protein>
    <submittedName>
        <fullName evidence="9">LTA synthase family protein</fullName>
    </submittedName>
</protein>